<dbReference type="PANTHER" id="PTHR46708:SF2">
    <property type="entry name" value="FIBRONECTIN TYPE-III DOMAIN-CONTAINING PROTEIN"/>
    <property type="match status" value="1"/>
</dbReference>
<gene>
    <name evidence="9" type="primary">LOC109474970</name>
</gene>
<dbReference type="SUPFAM" id="SSF49265">
    <property type="entry name" value="Fibronectin type III"/>
    <property type="match status" value="2"/>
</dbReference>
<feature type="compositionally biased region" description="Polar residues" evidence="3">
    <location>
        <begin position="778"/>
        <end position="788"/>
    </location>
</feature>
<keyword evidence="4" id="KW-0472">Membrane</keyword>
<dbReference type="OrthoDB" id="5843172at2759"/>
<feature type="domain" description="Fibronectin type-III" evidence="7">
    <location>
        <begin position="276"/>
        <end position="372"/>
    </location>
</feature>
<dbReference type="KEGG" id="bbel:109474970"/>
<feature type="signal peptide" evidence="5">
    <location>
        <begin position="1"/>
        <end position="46"/>
    </location>
</feature>
<dbReference type="PROSITE" id="PS50026">
    <property type="entry name" value="EGF_3"/>
    <property type="match status" value="1"/>
</dbReference>
<evidence type="ECO:0000256" key="5">
    <source>
        <dbReference type="SAM" id="SignalP"/>
    </source>
</evidence>
<dbReference type="Gene3D" id="2.10.25.10">
    <property type="entry name" value="Laminin"/>
    <property type="match status" value="1"/>
</dbReference>
<feature type="compositionally biased region" description="Polar residues" evidence="3">
    <location>
        <begin position="467"/>
        <end position="497"/>
    </location>
</feature>
<feature type="compositionally biased region" description="Low complexity" evidence="3">
    <location>
        <begin position="498"/>
        <end position="511"/>
    </location>
</feature>
<protein>
    <submittedName>
        <fullName evidence="9">Mucin-5AC-like isoform X1</fullName>
    </submittedName>
</protein>
<dbReference type="PROSITE" id="PS50853">
    <property type="entry name" value="FN3"/>
    <property type="match status" value="3"/>
</dbReference>
<feature type="region of interest" description="Disordered" evidence="3">
    <location>
        <begin position="753"/>
        <end position="800"/>
    </location>
</feature>
<keyword evidence="2" id="KW-0245">EGF-like domain</keyword>
<sequence length="800" mass="85362">MISCLAGELQPYVYHLGWTMAPPHGRLHRRPTLWLLTVWTVMVAQSSTTGDMLTGCCSGRGVPANCQHLCSRTEAITLFDFVTCHSHLTSVTHCLIGGEDRTPCCRERSVPDVCLGFCSGDTLNMDSSHLPCVPHIQDLTTCIQMPPTDDVHISTLPPMISTTAGPMETSAPSSPRNLTAETVSSTSIRLTWLPPVLHAADVTEYVVRYLAYGTNTFQQTTHLATNGMSVVLGSLVPNATYQFQVAARSPNGTSLPSEPVVQTTAGDVDGIGLPGRPRNVQAVQFTPLSVLLSWDPPEQRPGTVTIYIITYWNTAELQAHTGMLEVSAAAADNTAVVHHLQEDTTYHFQVAAQNSNGTGVPSDIVQATTGYERIQNISFMLEAITLGPTEVHLTWTRPDMFHVAVVAYTVLYHPSGGQTHEEKVNGNTTTLTVPDLTPGTVYMFSLMAAIVTPDLSIAVVESNTVNATTQAADSESKISTSPSPVNMSRITPTYHQGSSSPSISTTSTSVPQTPPVPQTSAAVLPTIPPTPTPNTPAKADSPPTPTTIGQPSTKATTTTVSPPVPLESTTSMRPVTTKGPSRELPCGASHKGYCLNGGRCFMLKLESDHISYYCKCTSDWIGTRCQSSNIIGNNSPSTGKGEKNQTVSIAVAVSVLIVLVIVGMVILYYLRSCLNKHKQALSARGDRSEELGSFNNPMYGEENELQCTLSSAGGTAITQVLQSLMQDFHNSLDDEGYTPLTFGSKTGPTVFESPFGEGETLGDSSTSGYDNVGLVVPSRSSSTQNFNNPGYGRVGDSSVA</sequence>
<keyword evidence="4" id="KW-0812">Transmembrane</keyword>
<dbReference type="SUPFAM" id="SSF57196">
    <property type="entry name" value="EGF/Laminin"/>
    <property type="match status" value="1"/>
</dbReference>
<evidence type="ECO:0000313" key="9">
    <source>
        <dbReference type="RefSeq" id="XP_019631025.1"/>
    </source>
</evidence>
<evidence type="ECO:0000313" key="8">
    <source>
        <dbReference type="Proteomes" id="UP000515135"/>
    </source>
</evidence>
<dbReference type="InterPro" id="IPR036116">
    <property type="entry name" value="FN3_sf"/>
</dbReference>
<keyword evidence="2" id="KW-1015">Disulfide bond</keyword>
<dbReference type="GeneID" id="109474970"/>
<dbReference type="AlphaFoldDB" id="A0A6P4YNH3"/>
<feature type="domain" description="Fibronectin type-III" evidence="7">
    <location>
        <begin position="174"/>
        <end position="267"/>
    </location>
</feature>
<evidence type="ECO:0000256" key="1">
    <source>
        <dbReference type="ARBA" id="ARBA00022737"/>
    </source>
</evidence>
<feature type="region of interest" description="Disordered" evidence="3">
    <location>
        <begin position="467"/>
        <end position="582"/>
    </location>
</feature>
<dbReference type="Gene3D" id="2.60.40.10">
    <property type="entry name" value="Immunoglobulins"/>
    <property type="match status" value="3"/>
</dbReference>
<keyword evidence="4" id="KW-1133">Transmembrane helix</keyword>
<dbReference type="RefSeq" id="XP_019631025.1">
    <property type="nucleotide sequence ID" value="XM_019775466.1"/>
</dbReference>
<feature type="domain" description="Fibronectin type-III" evidence="7">
    <location>
        <begin position="373"/>
        <end position="472"/>
    </location>
</feature>
<evidence type="ECO:0000256" key="3">
    <source>
        <dbReference type="SAM" id="MobiDB-lite"/>
    </source>
</evidence>
<reference evidence="9" key="1">
    <citation type="submission" date="2025-08" db="UniProtKB">
        <authorList>
            <consortium name="RefSeq"/>
        </authorList>
    </citation>
    <scope>IDENTIFICATION</scope>
    <source>
        <tissue evidence="9">Gonad</tissue>
    </source>
</reference>
<proteinExistence type="predicted"/>
<dbReference type="SMART" id="SM00060">
    <property type="entry name" value="FN3"/>
    <property type="match status" value="3"/>
</dbReference>
<dbReference type="PRINTS" id="PR00014">
    <property type="entry name" value="FNTYPEIII"/>
</dbReference>
<dbReference type="CDD" id="cd00063">
    <property type="entry name" value="FN3"/>
    <property type="match status" value="3"/>
</dbReference>
<name>A0A6P4YNH3_BRABE</name>
<dbReference type="InterPro" id="IPR000742">
    <property type="entry name" value="EGF"/>
</dbReference>
<feature type="disulfide bond" evidence="2">
    <location>
        <begin position="616"/>
        <end position="625"/>
    </location>
</feature>
<dbReference type="PANTHER" id="PTHR46708">
    <property type="entry name" value="TENASCIN"/>
    <property type="match status" value="1"/>
</dbReference>
<evidence type="ECO:0000256" key="2">
    <source>
        <dbReference type="PROSITE-ProRule" id="PRU00076"/>
    </source>
</evidence>
<dbReference type="InterPro" id="IPR002602">
    <property type="entry name" value="DB"/>
</dbReference>
<comment type="caution">
    <text evidence="2">Lacks conserved residue(s) required for the propagation of feature annotation.</text>
</comment>
<evidence type="ECO:0000259" key="7">
    <source>
        <dbReference type="PROSITE" id="PS50853"/>
    </source>
</evidence>
<feature type="domain" description="EGF-like" evidence="6">
    <location>
        <begin position="582"/>
        <end position="626"/>
    </location>
</feature>
<keyword evidence="5" id="KW-0732">Signal</keyword>
<dbReference type="InterPro" id="IPR050991">
    <property type="entry name" value="ECM_Regulatory_Proteins"/>
</dbReference>
<evidence type="ECO:0000256" key="4">
    <source>
        <dbReference type="SAM" id="Phobius"/>
    </source>
</evidence>
<dbReference type="InterPro" id="IPR013783">
    <property type="entry name" value="Ig-like_fold"/>
</dbReference>
<feature type="transmembrane region" description="Helical" evidence="4">
    <location>
        <begin position="647"/>
        <end position="670"/>
    </location>
</feature>
<dbReference type="Pfam" id="PF00041">
    <property type="entry name" value="fn3"/>
    <property type="match status" value="3"/>
</dbReference>
<dbReference type="PROSITE" id="PS00022">
    <property type="entry name" value="EGF_1"/>
    <property type="match status" value="1"/>
</dbReference>
<organism evidence="8 9">
    <name type="scientific">Branchiostoma belcheri</name>
    <name type="common">Amphioxus</name>
    <dbReference type="NCBI Taxonomy" id="7741"/>
    <lineage>
        <taxon>Eukaryota</taxon>
        <taxon>Metazoa</taxon>
        <taxon>Chordata</taxon>
        <taxon>Cephalochordata</taxon>
        <taxon>Leptocardii</taxon>
        <taxon>Amphioxiformes</taxon>
        <taxon>Branchiostomatidae</taxon>
        <taxon>Branchiostoma</taxon>
    </lineage>
</organism>
<feature type="compositionally biased region" description="Polar residues" evidence="3">
    <location>
        <begin position="546"/>
        <end position="574"/>
    </location>
</feature>
<evidence type="ECO:0000259" key="6">
    <source>
        <dbReference type="PROSITE" id="PS50026"/>
    </source>
</evidence>
<keyword evidence="8" id="KW-1185">Reference proteome</keyword>
<dbReference type="InterPro" id="IPR003961">
    <property type="entry name" value="FN3_dom"/>
</dbReference>
<accession>A0A6P4YNH3</accession>
<dbReference type="Proteomes" id="UP000515135">
    <property type="component" value="Unplaced"/>
</dbReference>
<keyword evidence="1" id="KW-0677">Repeat</keyword>
<dbReference type="Pfam" id="PF01682">
    <property type="entry name" value="DB"/>
    <property type="match status" value="1"/>
</dbReference>
<feature type="chain" id="PRO_5027790546" evidence="5">
    <location>
        <begin position="47"/>
        <end position="800"/>
    </location>
</feature>
<dbReference type="SMART" id="SM00181">
    <property type="entry name" value="EGF"/>
    <property type="match status" value="1"/>
</dbReference>